<evidence type="ECO:0000313" key="3">
    <source>
        <dbReference type="Proteomes" id="UP000489600"/>
    </source>
</evidence>
<evidence type="ECO:0000259" key="1">
    <source>
        <dbReference type="Pfam" id="PF03478"/>
    </source>
</evidence>
<feature type="domain" description="KIB1-4 beta-propeller" evidence="1">
    <location>
        <begin position="2"/>
        <end position="210"/>
    </location>
</feature>
<keyword evidence="3" id="KW-1185">Reference proteome</keyword>
<proteinExistence type="predicted"/>
<dbReference type="EMBL" id="CABITT030000006">
    <property type="protein sequence ID" value="VVB07881.1"/>
    <property type="molecule type" value="Genomic_DNA"/>
</dbReference>
<name>A0A565C2M3_9BRAS</name>
<dbReference type="InterPro" id="IPR005174">
    <property type="entry name" value="KIB1-4_b-propeller"/>
</dbReference>
<dbReference type="PANTHER" id="PTHR44259:SF89">
    <property type="entry name" value="DUF295 DOMAIN-CONTAINING PROTEIN-RELATED"/>
    <property type="match status" value="1"/>
</dbReference>
<organism evidence="2 3">
    <name type="scientific">Arabis nemorensis</name>
    <dbReference type="NCBI Taxonomy" id="586526"/>
    <lineage>
        <taxon>Eukaryota</taxon>
        <taxon>Viridiplantae</taxon>
        <taxon>Streptophyta</taxon>
        <taxon>Embryophyta</taxon>
        <taxon>Tracheophyta</taxon>
        <taxon>Spermatophyta</taxon>
        <taxon>Magnoliopsida</taxon>
        <taxon>eudicotyledons</taxon>
        <taxon>Gunneridae</taxon>
        <taxon>Pentapetalae</taxon>
        <taxon>rosids</taxon>
        <taxon>malvids</taxon>
        <taxon>Brassicales</taxon>
        <taxon>Brassicaceae</taxon>
        <taxon>Arabideae</taxon>
        <taxon>Arabis</taxon>
    </lineage>
</organism>
<accession>A0A565C2M3</accession>
<dbReference type="PANTHER" id="PTHR44259">
    <property type="entry name" value="OS07G0183000 PROTEIN-RELATED"/>
    <property type="match status" value="1"/>
</dbReference>
<protein>
    <recommendedName>
        <fullName evidence="1">KIB1-4 beta-propeller domain-containing protein</fullName>
    </recommendedName>
</protein>
<reference evidence="2" key="1">
    <citation type="submission" date="2019-07" db="EMBL/GenBank/DDBJ databases">
        <authorList>
            <person name="Dittberner H."/>
        </authorList>
    </citation>
    <scope>NUCLEOTIDE SEQUENCE [LARGE SCALE GENOMIC DNA]</scope>
</reference>
<dbReference type="OrthoDB" id="1089756at2759"/>
<dbReference type="AlphaFoldDB" id="A0A565C2M3"/>
<gene>
    <name evidence="2" type="ORF">ANE_LOCUS18325</name>
</gene>
<dbReference type="InterPro" id="IPR050942">
    <property type="entry name" value="F-box_BR-signaling"/>
</dbReference>
<evidence type="ECO:0000313" key="2">
    <source>
        <dbReference type="EMBL" id="VVB07881.1"/>
    </source>
</evidence>
<comment type="caution">
    <text evidence="2">The sequence shown here is derived from an EMBL/GenBank/DDBJ whole genome shotgun (WGS) entry which is preliminary data.</text>
</comment>
<dbReference type="Proteomes" id="UP000489600">
    <property type="component" value="Unassembled WGS sequence"/>
</dbReference>
<sequence>MSCLPVRDKDWVVGVKLSGSRLSLCRPFGNRKWFNIDSIPEAISPFSSLMFSKRDQKYYIPSPGGKHLCSLNLNFEDEEEDQPEIIDIEFDQLPKSVVADLEDVTTCSRADHLVESPTGELFHVKWYGEDLCEHYNGVSLMHKTQQFMVFRAEETGDCGDDDKTMVYTEDIGDLCFFLGHGEALCVPASSSPGLRPNCIYFVGYSFGVYDLTTKTCTIFFGETGENKTELLRNLEFPYWPLPLPLN</sequence>
<dbReference type="Pfam" id="PF03478">
    <property type="entry name" value="Beta-prop_KIB1-4"/>
    <property type="match status" value="1"/>
</dbReference>